<dbReference type="OrthoDB" id="9768133at2"/>
<dbReference type="InterPro" id="IPR018129">
    <property type="entry name" value="PEP_COase_Lys_AS"/>
</dbReference>
<proteinExistence type="inferred from homology"/>
<dbReference type="PRINTS" id="PR00150">
    <property type="entry name" value="PEPCARBXLASE"/>
</dbReference>
<dbReference type="GO" id="GO:0000287">
    <property type="term" value="F:magnesium ion binding"/>
    <property type="evidence" value="ECO:0007669"/>
    <property type="project" value="UniProtKB-UniRule"/>
</dbReference>
<feature type="active site" evidence="9">
    <location>
        <position position="573"/>
    </location>
</feature>
<dbReference type="InterPro" id="IPR015813">
    <property type="entry name" value="Pyrv/PenolPyrv_kinase-like_dom"/>
</dbReference>
<evidence type="ECO:0000256" key="5">
    <source>
        <dbReference type="ARBA" id="ARBA00022842"/>
    </source>
</evidence>
<dbReference type="GO" id="GO:0008964">
    <property type="term" value="F:phosphoenolpyruvate carboxylase activity"/>
    <property type="evidence" value="ECO:0007669"/>
    <property type="project" value="UniProtKB-UniRule"/>
</dbReference>
<keyword evidence="7 9" id="KW-0120">Carbon dioxide fixation</keyword>
<evidence type="ECO:0000256" key="1">
    <source>
        <dbReference type="ARBA" id="ARBA00003670"/>
    </source>
</evidence>
<evidence type="ECO:0000256" key="10">
    <source>
        <dbReference type="PROSITE-ProRule" id="PRU10111"/>
    </source>
</evidence>
<accession>A0A1I5QCN6</accession>
<dbReference type="SUPFAM" id="SSF51621">
    <property type="entry name" value="Phosphoenolpyruvate/pyruvate domain"/>
    <property type="match status" value="1"/>
</dbReference>
<dbReference type="Gene3D" id="1.20.1440.90">
    <property type="entry name" value="Phosphoenolpyruvate/pyruvate domain"/>
    <property type="match status" value="1"/>
</dbReference>
<feature type="active site" evidence="9 10">
    <location>
        <position position="148"/>
    </location>
</feature>
<dbReference type="GO" id="GO:0015977">
    <property type="term" value="P:carbon fixation"/>
    <property type="evidence" value="ECO:0007669"/>
    <property type="project" value="UniProtKB-UniRule"/>
</dbReference>
<dbReference type="RefSeq" id="WP_089832244.1">
    <property type="nucleotide sequence ID" value="NZ_BJWI01000015.1"/>
</dbReference>
<sequence>MHQQQSGGNTTLNQDVVYLNDILDTVLFNEGGEELLETVKYFRKLSKALRDEASPSNFDQLNQEIMKLAPELRNKVIRAFSVNLQLYNIAEQNYRIRRRREYQMEDDTIIQPRSLEAGVNELFNHDITIDQVEKALEDLSLELVITAHPTEATRRTMLRIHQRIADLLKQWEFSYTRYDKKVIQEEIETEMTILWQTAEIREKKPSVMKEVSNGLYFFDKVLFNVLPVLHQDLEDLLYEKYSHRFHVPAFLRFGSWIGGDRDGNPNVTAKITYKTLKEQRALVLTKYMESIDKLKEKLSQSSKKVDVSEALLTSIEKDKAELNYRGWHKADEAYRVKLGMVMRRLRLTSEDQPGAYMDAHALTEDLLLIQDSLENHQPKSNPIKILRHTIRQVQLFGFHLATLDVRNHSGEHEATITEILRQVGISTDYKSLSEGEKQHVLIKVLQDPRPLISIYDEFSDASQEMIETFRTIKLAKDTFGERAIEVYLISMAEAVSDLLEVLVLAKEVGLYRVYPDGHVKSRLHVAPLLETIDDLKNGPSIIKRLFDIPLYRKHIEARGDSQEIMLGYSDGSKDGGNLTANWELYKAQEDIHSTASSYGVKLKFFHGRGGSLGRGGGPLYSSLLSQPPITLGDGVKITEQGEVLSSRYLIPDIAYRSLEQATSVLLTSIAGIKQTEKHREMPSDEAKDAMGYISDVSLKKYQDLVFNDDQFLSYFNQGTPLNELGALNIGSRPMKRKGSNRFEDLRAIPWVFAWTQSRQLIPAWYAAGTGLQAYLDETGNIQLLREMYQQWPFFRATINNLQMALTKADLDIADAYTDMIDDQDMAVRIFNDIREEHKKTKAVVLQIAQQDDLMDHQPNIKESVRLRNPLVDPLNLIQVQLVNRLRQVEEDSEEFSELLGEVLLTINGIAAGLRNTG</sequence>
<dbReference type="GO" id="GO:0006107">
    <property type="term" value="P:oxaloacetate metabolic process"/>
    <property type="evidence" value="ECO:0007669"/>
    <property type="project" value="UniProtKB-UniRule"/>
</dbReference>
<dbReference type="GO" id="GO:0005829">
    <property type="term" value="C:cytosol"/>
    <property type="evidence" value="ECO:0007669"/>
    <property type="project" value="TreeGrafter"/>
</dbReference>
<dbReference type="HAMAP" id="MF_00595">
    <property type="entry name" value="PEPcase_type1"/>
    <property type="match status" value="1"/>
</dbReference>
<dbReference type="PANTHER" id="PTHR30523">
    <property type="entry name" value="PHOSPHOENOLPYRUVATE CARBOXYLASE"/>
    <property type="match status" value="1"/>
</dbReference>
<dbReference type="PROSITE" id="PS00781">
    <property type="entry name" value="PEPCASE_1"/>
    <property type="match status" value="1"/>
</dbReference>
<dbReference type="NCBIfam" id="NF000584">
    <property type="entry name" value="PRK00009.1"/>
    <property type="match status" value="1"/>
</dbReference>
<keyword evidence="6 9" id="KW-0456">Lyase</keyword>
<dbReference type="AlphaFoldDB" id="A0A1I5QCN6"/>
<dbReference type="EMBL" id="FOXC01000020">
    <property type="protein sequence ID" value="SFP43867.1"/>
    <property type="molecule type" value="Genomic_DNA"/>
</dbReference>
<feature type="coiled-coil region" evidence="11">
    <location>
        <begin position="284"/>
        <end position="311"/>
    </location>
</feature>
<keyword evidence="12" id="KW-0670">Pyruvate</keyword>
<comment type="function">
    <text evidence="1 9">Forms oxaloacetate, a four-carbon dicarboxylic acid source for the tricarboxylic acid cycle.</text>
</comment>
<evidence type="ECO:0000256" key="7">
    <source>
        <dbReference type="ARBA" id="ARBA00023300"/>
    </source>
</evidence>
<dbReference type="GO" id="GO:0006099">
    <property type="term" value="P:tricarboxylic acid cycle"/>
    <property type="evidence" value="ECO:0007669"/>
    <property type="project" value="InterPro"/>
</dbReference>
<evidence type="ECO:0000256" key="2">
    <source>
        <dbReference type="ARBA" id="ARBA00008346"/>
    </source>
</evidence>
<comment type="catalytic activity">
    <reaction evidence="8 9">
        <text>oxaloacetate + phosphate = phosphoenolpyruvate + hydrogencarbonate</text>
        <dbReference type="Rhea" id="RHEA:28370"/>
        <dbReference type="ChEBI" id="CHEBI:16452"/>
        <dbReference type="ChEBI" id="CHEBI:17544"/>
        <dbReference type="ChEBI" id="CHEBI:43474"/>
        <dbReference type="ChEBI" id="CHEBI:58702"/>
        <dbReference type="EC" id="4.1.1.31"/>
    </reaction>
</comment>
<keyword evidence="5 9" id="KW-0460">Magnesium</keyword>
<evidence type="ECO:0000256" key="11">
    <source>
        <dbReference type="SAM" id="Coils"/>
    </source>
</evidence>
<evidence type="ECO:0000313" key="13">
    <source>
        <dbReference type="Proteomes" id="UP000242243"/>
    </source>
</evidence>
<evidence type="ECO:0000256" key="6">
    <source>
        <dbReference type="ARBA" id="ARBA00023239"/>
    </source>
</evidence>
<evidence type="ECO:0000256" key="8">
    <source>
        <dbReference type="ARBA" id="ARBA00048995"/>
    </source>
</evidence>
<dbReference type="EC" id="4.1.1.31" evidence="3 9"/>
<reference evidence="12 13" key="1">
    <citation type="submission" date="2016-10" db="EMBL/GenBank/DDBJ databases">
        <authorList>
            <person name="de Groot N.N."/>
        </authorList>
    </citation>
    <scope>NUCLEOTIDE SEQUENCE [LARGE SCALE GENOMIC DNA]</scope>
    <source>
        <strain evidence="12 13">DSM 17073</strain>
    </source>
</reference>
<evidence type="ECO:0000256" key="3">
    <source>
        <dbReference type="ARBA" id="ARBA00012305"/>
    </source>
</evidence>
<evidence type="ECO:0000256" key="9">
    <source>
        <dbReference type="HAMAP-Rule" id="MF_00595"/>
    </source>
</evidence>
<protein>
    <recommendedName>
        <fullName evidence="4 9">Phosphoenolpyruvate carboxylase</fullName>
        <shortName evidence="9">PEPC</shortName>
        <shortName evidence="9">PEPCase</shortName>
        <ecNumber evidence="3 9">4.1.1.31</ecNumber>
    </recommendedName>
</protein>
<name>A0A1I5QCN6_9BACI</name>
<dbReference type="Proteomes" id="UP000242243">
    <property type="component" value="Unassembled WGS sequence"/>
</dbReference>
<comment type="cofactor">
    <cofactor evidence="9">
        <name>Mg(2+)</name>
        <dbReference type="ChEBI" id="CHEBI:18420"/>
    </cofactor>
</comment>
<evidence type="ECO:0000256" key="4">
    <source>
        <dbReference type="ARBA" id="ARBA00022419"/>
    </source>
</evidence>
<keyword evidence="11" id="KW-0175">Coiled coil</keyword>
<comment type="similarity">
    <text evidence="2 9">Belongs to the PEPCase type 1 family.</text>
</comment>
<evidence type="ECO:0000313" key="12">
    <source>
        <dbReference type="EMBL" id="SFP43867.1"/>
    </source>
</evidence>
<gene>
    <name evidence="9" type="primary">ppc</name>
    <name evidence="12" type="ORF">SAMN05421839_12030</name>
</gene>
<organism evidence="12 13">
    <name type="scientific">Halolactibacillus halophilus</name>
    <dbReference type="NCBI Taxonomy" id="306540"/>
    <lineage>
        <taxon>Bacteria</taxon>
        <taxon>Bacillati</taxon>
        <taxon>Bacillota</taxon>
        <taxon>Bacilli</taxon>
        <taxon>Bacillales</taxon>
        <taxon>Bacillaceae</taxon>
        <taxon>Halolactibacillus</taxon>
    </lineage>
</organism>
<dbReference type="InterPro" id="IPR022805">
    <property type="entry name" value="PEP_COase_bac/pln-type"/>
</dbReference>
<dbReference type="InterPro" id="IPR021135">
    <property type="entry name" value="PEP_COase"/>
</dbReference>
<dbReference type="Pfam" id="PF00311">
    <property type="entry name" value="PEPcase"/>
    <property type="match status" value="1"/>
</dbReference>
<dbReference type="PANTHER" id="PTHR30523:SF6">
    <property type="entry name" value="PHOSPHOENOLPYRUVATE CARBOXYLASE"/>
    <property type="match status" value="1"/>
</dbReference>
<dbReference type="STRING" id="306540.SAMN05421839_12030"/>
<comment type="subunit">
    <text evidence="9">Homotetramer.</text>
</comment>